<dbReference type="PRINTS" id="PR00409">
    <property type="entry name" value="PHDIOXRDTASE"/>
</dbReference>
<dbReference type="GO" id="GO:0016491">
    <property type="term" value="F:oxidoreductase activity"/>
    <property type="evidence" value="ECO:0007669"/>
    <property type="project" value="InterPro"/>
</dbReference>
<accession>A0A6A0AZ91</accession>
<dbReference type="InterPro" id="IPR007037">
    <property type="entry name" value="SIP_rossman_dom"/>
</dbReference>
<evidence type="ECO:0000313" key="3">
    <source>
        <dbReference type="Proteomes" id="UP000484988"/>
    </source>
</evidence>
<dbReference type="AlphaFoldDB" id="A0A6A0AZ91"/>
<evidence type="ECO:0000313" key="2">
    <source>
        <dbReference type="EMBL" id="GFH38216.1"/>
    </source>
</evidence>
<gene>
    <name evidence="2" type="ORF">SCWH03_44580</name>
</gene>
<dbReference type="PANTHER" id="PTHR30157:SF0">
    <property type="entry name" value="NADPH-DEPENDENT FERRIC-CHELATE REDUCTASE"/>
    <property type="match status" value="1"/>
</dbReference>
<dbReference type="InterPro" id="IPR039261">
    <property type="entry name" value="FNR_nucleotide-bd"/>
</dbReference>
<dbReference type="RefSeq" id="WP_173265909.1">
    <property type="nucleotide sequence ID" value="NZ_BLLG01000015.1"/>
</dbReference>
<dbReference type="Gene3D" id="3.40.50.80">
    <property type="entry name" value="Nucleotide-binding domain of ferredoxin-NADP reductase (FNR) module"/>
    <property type="match status" value="1"/>
</dbReference>
<name>A0A6A0AZ91_9ACTN</name>
<dbReference type="Proteomes" id="UP000484988">
    <property type="component" value="Unassembled WGS sequence"/>
</dbReference>
<dbReference type="Pfam" id="PF04954">
    <property type="entry name" value="SIP"/>
    <property type="match status" value="1"/>
</dbReference>
<dbReference type="PANTHER" id="PTHR30157">
    <property type="entry name" value="FERRIC REDUCTASE, NADPH-DEPENDENT"/>
    <property type="match status" value="1"/>
</dbReference>
<dbReference type="CDD" id="cd06193">
    <property type="entry name" value="siderophore_interacting"/>
    <property type="match status" value="1"/>
</dbReference>
<evidence type="ECO:0000259" key="1">
    <source>
        <dbReference type="PROSITE" id="PS51384"/>
    </source>
</evidence>
<dbReference type="PROSITE" id="PS51384">
    <property type="entry name" value="FAD_FR"/>
    <property type="match status" value="1"/>
</dbReference>
<dbReference type="InterPro" id="IPR017938">
    <property type="entry name" value="Riboflavin_synthase-like_b-brl"/>
</dbReference>
<comment type="caution">
    <text evidence="2">The sequence shown here is derived from an EMBL/GenBank/DDBJ whole genome shotgun (WGS) entry which is preliminary data.</text>
</comment>
<sequence>MGVSDVPRRGAGQGRRFPDARMLEVRVAAVRDVTPGMRELVLTGPALAVLRGRPGAHLPLEVPDGDGAPRLRTYSVWTHSPSRATLALRIALHRPGGPGSRWAGSAVMGDRTRVGVPRNRITLEPRARYHVFIGEETGAVPLLAMLAALPAEAAVCGVLETAGPDGEFSAPHGPHRLPWVHRGRASPVGSRVLLAAVRRLQLPPEPGIAYVAGEAATCRAVVRHLCGERAWPRYAVKTQVHWAAGRTGIL</sequence>
<keyword evidence="3" id="KW-1185">Reference proteome</keyword>
<dbReference type="InterPro" id="IPR017927">
    <property type="entry name" value="FAD-bd_FR_type"/>
</dbReference>
<proteinExistence type="predicted"/>
<dbReference type="EMBL" id="BLLG01000015">
    <property type="protein sequence ID" value="GFH38216.1"/>
    <property type="molecule type" value="Genomic_DNA"/>
</dbReference>
<dbReference type="SUPFAM" id="SSF63380">
    <property type="entry name" value="Riboflavin synthase domain-like"/>
    <property type="match status" value="1"/>
</dbReference>
<reference evidence="2 3" key="1">
    <citation type="submission" date="2020-02" db="EMBL/GenBank/DDBJ databases">
        <title>Whole Genome Shotgun Sequence of Streptomyces sp. strain CWH03.</title>
        <authorList>
            <person name="Dohra H."/>
            <person name="Kodani S."/>
            <person name="Yamamura H."/>
        </authorList>
    </citation>
    <scope>NUCLEOTIDE SEQUENCE [LARGE SCALE GENOMIC DNA]</scope>
    <source>
        <strain evidence="2 3">CWH03</strain>
    </source>
</reference>
<dbReference type="InterPro" id="IPR039374">
    <property type="entry name" value="SIP_fam"/>
</dbReference>
<dbReference type="Gene3D" id="2.40.30.10">
    <property type="entry name" value="Translation factors"/>
    <property type="match status" value="1"/>
</dbReference>
<feature type="domain" description="FAD-binding FR-type" evidence="1">
    <location>
        <begin position="20"/>
        <end position="124"/>
    </location>
</feature>
<organism evidence="2 3">
    <name type="scientific">Streptomyces pacificus</name>
    <dbReference type="NCBI Taxonomy" id="2705029"/>
    <lineage>
        <taxon>Bacteria</taxon>
        <taxon>Bacillati</taxon>
        <taxon>Actinomycetota</taxon>
        <taxon>Actinomycetes</taxon>
        <taxon>Kitasatosporales</taxon>
        <taxon>Streptomycetaceae</taxon>
        <taxon>Streptomyces</taxon>
    </lineage>
</organism>
<protein>
    <submittedName>
        <fullName evidence="2">Siderophore-interacting protein</fullName>
    </submittedName>
</protein>
<dbReference type="Pfam" id="PF08021">
    <property type="entry name" value="FAD_binding_9"/>
    <property type="match status" value="1"/>
</dbReference>
<dbReference type="InterPro" id="IPR013113">
    <property type="entry name" value="SIP_FAD-bd"/>
</dbReference>